<keyword evidence="4" id="KW-1185">Reference proteome</keyword>
<dbReference type="Proteomes" id="UP001283361">
    <property type="component" value="Unassembled WGS sequence"/>
</dbReference>
<feature type="region of interest" description="Disordered" evidence="1">
    <location>
        <begin position="1"/>
        <end position="34"/>
    </location>
</feature>
<evidence type="ECO:0000313" key="4">
    <source>
        <dbReference type="Proteomes" id="UP001283361"/>
    </source>
</evidence>
<gene>
    <name evidence="3" type="ORF">RRG08_043585</name>
</gene>
<evidence type="ECO:0000256" key="1">
    <source>
        <dbReference type="SAM" id="MobiDB-lite"/>
    </source>
</evidence>
<accession>A0AAE1A5G6</accession>
<dbReference type="AlphaFoldDB" id="A0AAE1A5G6"/>
<dbReference type="PROSITE" id="PS51886">
    <property type="entry name" value="TLDC"/>
    <property type="match status" value="1"/>
</dbReference>
<dbReference type="InterPro" id="IPR006571">
    <property type="entry name" value="TLDc_dom"/>
</dbReference>
<name>A0AAE1A5G6_9GAST</name>
<feature type="region of interest" description="Disordered" evidence="1">
    <location>
        <begin position="257"/>
        <end position="286"/>
    </location>
</feature>
<reference evidence="3" key="1">
    <citation type="journal article" date="2023" name="G3 (Bethesda)">
        <title>A reference genome for the long-term kleptoplast-retaining sea slug Elysia crispata morphotype clarki.</title>
        <authorList>
            <person name="Eastman K.E."/>
            <person name="Pendleton A.L."/>
            <person name="Shaikh M.A."/>
            <person name="Suttiyut T."/>
            <person name="Ogas R."/>
            <person name="Tomko P."/>
            <person name="Gavelis G."/>
            <person name="Widhalm J.R."/>
            <person name="Wisecaver J.H."/>
        </authorList>
    </citation>
    <scope>NUCLEOTIDE SEQUENCE</scope>
    <source>
        <strain evidence="3">ECLA1</strain>
    </source>
</reference>
<evidence type="ECO:0000259" key="2">
    <source>
        <dbReference type="PROSITE" id="PS51886"/>
    </source>
</evidence>
<evidence type="ECO:0000313" key="3">
    <source>
        <dbReference type="EMBL" id="KAK3781674.1"/>
    </source>
</evidence>
<feature type="compositionally biased region" description="Basic and acidic residues" evidence="1">
    <location>
        <begin position="12"/>
        <end position="31"/>
    </location>
</feature>
<proteinExistence type="predicted"/>
<organism evidence="3 4">
    <name type="scientific">Elysia crispata</name>
    <name type="common">lettuce slug</name>
    <dbReference type="NCBI Taxonomy" id="231223"/>
    <lineage>
        <taxon>Eukaryota</taxon>
        <taxon>Metazoa</taxon>
        <taxon>Spiralia</taxon>
        <taxon>Lophotrochozoa</taxon>
        <taxon>Mollusca</taxon>
        <taxon>Gastropoda</taxon>
        <taxon>Heterobranchia</taxon>
        <taxon>Euthyneura</taxon>
        <taxon>Panpulmonata</taxon>
        <taxon>Sacoglossa</taxon>
        <taxon>Placobranchoidea</taxon>
        <taxon>Plakobranchidae</taxon>
        <taxon>Elysia</taxon>
    </lineage>
</organism>
<dbReference type="SMART" id="SM00584">
    <property type="entry name" value="TLDc"/>
    <property type="match status" value="1"/>
</dbReference>
<protein>
    <recommendedName>
        <fullName evidence="2">TLDc domain-containing protein</fullName>
    </recommendedName>
</protein>
<dbReference type="Pfam" id="PF07534">
    <property type="entry name" value="TLD"/>
    <property type="match status" value="1"/>
</dbReference>
<sequence>MGNKTSQMLHRLTSEHSHEDKEGSSDGEIKRKQSKQYQTASLQKLFQKLELTADGQNAHPGELTRTTFENAFSGPLQKFGILLFSQMTHSGSNSFRDRITREQFTKAGKEILEIFDEKSVVKYYFHLFASGKDHLTSENAKQMFEVSFSLTLSVSKIKYVEDERDGRVIGAMVTSLCGIESKVSYEKFCKWLDSSCPHLFYGVHNWVVFVLTGSTLPEEMEMARVPQLEGVAARDNCTSMTILWLLSISLPPVFTRGQDGQGKSSQATGGLEHKTGVGRESASTADGAIGGVTKDPMWTSMLLLRKMARLPQVQGWTLLYNSDQHGMSINRFNTHVSSYRAPTVTFLSFEGRNLYCLAVDKGWAESPQKFGGEDCRLIQMLPVYRVVQAGENMVRWNEHARGIPKGITVGCNGMSEVLSIPHDFDTVVHYGVPCALHKIEVWGCGSETALASQKSQRNWELKQVRREQGRKLRLDETWNDCPDKQLLQWNGVNVGNHSYDR</sequence>
<dbReference type="EMBL" id="JAWDGP010002612">
    <property type="protein sequence ID" value="KAK3781674.1"/>
    <property type="molecule type" value="Genomic_DNA"/>
</dbReference>
<feature type="domain" description="TLDc" evidence="2">
    <location>
        <begin position="290"/>
        <end position="445"/>
    </location>
</feature>
<comment type="caution">
    <text evidence="3">The sequence shown here is derived from an EMBL/GenBank/DDBJ whole genome shotgun (WGS) entry which is preliminary data.</text>
</comment>